<keyword evidence="2" id="KW-0637">Prenyltransferase</keyword>
<gene>
    <name evidence="5" type="ORF">FDP41_004931</name>
</gene>
<evidence type="ECO:0000313" key="5">
    <source>
        <dbReference type="EMBL" id="KAF0976256.1"/>
    </source>
</evidence>
<protein>
    <submittedName>
        <fullName evidence="5">Uncharacterized protein</fullName>
    </submittedName>
</protein>
<evidence type="ECO:0000256" key="3">
    <source>
        <dbReference type="ARBA" id="ARBA00022679"/>
    </source>
</evidence>
<keyword evidence="6" id="KW-1185">Reference proteome</keyword>
<dbReference type="PANTHER" id="PTHR11129">
    <property type="entry name" value="PROTEIN FARNESYLTRANSFERASE ALPHA SUBUNIT/RAB GERANYLGERANYL TRANSFERASE ALPHA SUBUNIT"/>
    <property type="match status" value="1"/>
</dbReference>
<dbReference type="AlphaFoldDB" id="A0A6A5BMU3"/>
<sequence>MEKRTFTPSAAAAASSTLDERQAGKLLFDKLNSFFEMDENIIELGLMLSKQEPPKSISELEKILQSNDDHQEPSRHVDTICPFLYKDSRIGLSFWCLPLVYKYAYSRLLEVRRTEEGLEKISESELLAITRGILLINADCVTAWNVRKEYLSKNRSNVEKISKELQFLNLVATKHPKSCESWDHRNWIIRNLIFNNNENSRYFSGREQFVKFLNTEIENCTKTVTIYPRNYYSWSYRQQLMNLIMSSNFLENHLELVDTRRVVLKEKLDDLLNWLKRNISDHSCVNHIIILLRHYKQALLHYNDDKEISYFLIYLLKLFYYSQYLIVFFPGHESLWIFRRFLWIFLLESNVLFEKYFDDMSLKDTINHLMEIATDQFSHSSIEIYPYEPIQIASDLLLIQRCINDKEVIVDSFKQIHHGLVNTFHMLKVVKQFSLEHQHAGLIVRIFILGDLRLANNNKTSSSRVEDCLEKCLSNVSALLKVYSTAEFKLGKSTHHKQHESL</sequence>
<comment type="similarity">
    <text evidence="1">Belongs to the protein prenyltransferase subunit alpha family.</text>
</comment>
<evidence type="ECO:0000313" key="6">
    <source>
        <dbReference type="Proteomes" id="UP000444721"/>
    </source>
</evidence>
<dbReference type="OrthoDB" id="5358702at2759"/>
<dbReference type="VEuPathDB" id="AmoebaDB:NfTy_086350"/>
<comment type="caution">
    <text evidence="5">The sequence shown here is derived from an EMBL/GenBank/DDBJ whole genome shotgun (WGS) entry which is preliminary data.</text>
</comment>
<dbReference type="Proteomes" id="UP000444721">
    <property type="component" value="Unassembled WGS sequence"/>
</dbReference>
<dbReference type="VEuPathDB" id="AmoebaDB:NF0096110"/>
<evidence type="ECO:0000256" key="1">
    <source>
        <dbReference type="ARBA" id="ARBA00006734"/>
    </source>
</evidence>
<organism evidence="5 6">
    <name type="scientific">Naegleria fowleri</name>
    <name type="common">Brain eating amoeba</name>
    <dbReference type="NCBI Taxonomy" id="5763"/>
    <lineage>
        <taxon>Eukaryota</taxon>
        <taxon>Discoba</taxon>
        <taxon>Heterolobosea</taxon>
        <taxon>Tetramitia</taxon>
        <taxon>Eutetramitia</taxon>
        <taxon>Vahlkampfiidae</taxon>
        <taxon>Naegleria</taxon>
    </lineage>
</organism>
<dbReference type="SUPFAM" id="SSF48439">
    <property type="entry name" value="Protein prenylyltransferase"/>
    <property type="match status" value="1"/>
</dbReference>
<dbReference type="OMA" id="LIQRCIN"/>
<proteinExistence type="inferred from homology"/>
<evidence type="ECO:0000256" key="4">
    <source>
        <dbReference type="ARBA" id="ARBA00022737"/>
    </source>
</evidence>
<dbReference type="Pfam" id="PF01239">
    <property type="entry name" value="PPTA"/>
    <property type="match status" value="2"/>
</dbReference>
<evidence type="ECO:0000256" key="2">
    <source>
        <dbReference type="ARBA" id="ARBA00022602"/>
    </source>
</evidence>
<reference evidence="5 6" key="1">
    <citation type="journal article" date="2019" name="Sci. Rep.">
        <title>Nanopore sequencing improves the draft genome of the human pathogenic amoeba Naegleria fowleri.</title>
        <authorList>
            <person name="Liechti N."/>
            <person name="Schurch N."/>
            <person name="Bruggmann R."/>
            <person name="Wittwer M."/>
        </authorList>
    </citation>
    <scope>NUCLEOTIDE SEQUENCE [LARGE SCALE GENOMIC DNA]</scope>
    <source>
        <strain evidence="5 6">ATCC 30894</strain>
    </source>
</reference>
<dbReference type="RefSeq" id="XP_044560969.1">
    <property type="nucleotide sequence ID" value="XM_044708400.1"/>
</dbReference>
<dbReference type="EMBL" id="VFQX01000041">
    <property type="protein sequence ID" value="KAF0976256.1"/>
    <property type="molecule type" value="Genomic_DNA"/>
</dbReference>
<name>A0A6A5BMU3_NAEFO</name>
<dbReference type="GO" id="GO:0005737">
    <property type="term" value="C:cytoplasm"/>
    <property type="evidence" value="ECO:0007669"/>
    <property type="project" value="TreeGrafter"/>
</dbReference>
<accession>A0A6A5BMU3</accession>
<dbReference type="Gene3D" id="1.25.40.120">
    <property type="entry name" value="Protein prenylyltransferase"/>
    <property type="match status" value="1"/>
</dbReference>
<dbReference type="InterPro" id="IPR002088">
    <property type="entry name" value="Prenyl_trans_a"/>
</dbReference>
<keyword evidence="4" id="KW-0677">Repeat</keyword>
<keyword evidence="3" id="KW-0808">Transferase</keyword>
<dbReference type="PANTHER" id="PTHR11129:SF3">
    <property type="entry name" value="PROTEIN PRENYLTRANSFERASE ALPHA SUBUNIT REPEAT-CONTAINING PROTEIN 1"/>
    <property type="match status" value="1"/>
</dbReference>
<dbReference type="GO" id="GO:0008318">
    <property type="term" value="F:protein prenyltransferase activity"/>
    <property type="evidence" value="ECO:0007669"/>
    <property type="project" value="InterPro"/>
</dbReference>
<dbReference type="VEuPathDB" id="AmoebaDB:FDP41_004931"/>
<dbReference type="GeneID" id="68112149"/>